<dbReference type="SUPFAM" id="SSF53067">
    <property type="entry name" value="Actin-like ATPase domain"/>
    <property type="match status" value="1"/>
</dbReference>
<dbReference type="Gene3D" id="1.10.10.10">
    <property type="entry name" value="Winged helix-like DNA-binding domain superfamily/Winged helix DNA-binding domain"/>
    <property type="match status" value="1"/>
</dbReference>
<evidence type="ECO:0000256" key="1">
    <source>
        <dbReference type="ARBA" id="ARBA00002486"/>
    </source>
</evidence>
<keyword evidence="6" id="KW-1185">Reference proteome</keyword>
<keyword evidence="3" id="KW-0859">Xylose metabolism</keyword>
<comment type="similarity">
    <text evidence="2">Belongs to the ROK (NagC/XylR) family.</text>
</comment>
<dbReference type="InterPro" id="IPR043129">
    <property type="entry name" value="ATPase_NBD"/>
</dbReference>
<reference evidence="5" key="1">
    <citation type="submission" date="2022-08" db="EMBL/GenBank/DDBJ databases">
        <title>Alicyclobacillus fastidiosus DSM 17978, complete genome.</title>
        <authorList>
            <person name="Wang Q."/>
            <person name="Cai R."/>
            <person name="Wang Z."/>
        </authorList>
    </citation>
    <scope>NUCLEOTIDE SEQUENCE</scope>
    <source>
        <strain evidence="5">DSM 17978</strain>
    </source>
</reference>
<evidence type="ECO:0000259" key="4">
    <source>
        <dbReference type="Pfam" id="PF12802"/>
    </source>
</evidence>
<dbReference type="PANTHER" id="PTHR18964">
    <property type="entry name" value="ROK (REPRESSOR, ORF, KINASE) FAMILY"/>
    <property type="match status" value="1"/>
</dbReference>
<organism evidence="5 6">
    <name type="scientific">Alicyclobacillus fastidiosus</name>
    <dbReference type="NCBI Taxonomy" id="392011"/>
    <lineage>
        <taxon>Bacteria</taxon>
        <taxon>Bacillati</taxon>
        <taxon>Bacillota</taxon>
        <taxon>Bacilli</taxon>
        <taxon>Bacillales</taxon>
        <taxon>Alicyclobacillaceae</taxon>
        <taxon>Alicyclobacillus</taxon>
    </lineage>
</organism>
<feature type="domain" description="HTH marR-type" evidence="4">
    <location>
        <begin position="13"/>
        <end position="59"/>
    </location>
</feature>
<dbReference type="EMBL" id="CP104067">
    <property type="protein sequence ID" value="WAH41759.1"/>
    <property type="molecule type" value="Genomic_DNA"/>
</dbReference>
<dbReference type="Pfam" id="PF12802">
    <property type="entry name" value="MarR_2"/>
    <property type="match status" value="1"/>
</dbReference>
<dbReference type="InterPro" id="IPR036390">
    <property type="entry name" value="WH_DNA-bd_sf"/>
</dbReference>
<gene>
    <name evidence="5" type="ORF">NZD89_26735</name>
</gene>
<dbReference type="Proteomes" id="UP001164761">
    <property type="component" value="Chromosome"/>
</dbReference>
<comment type="function">
    <text evidence="1">Transcriptional repressor of xylose-utilizing enzymes.</text>
</comment>
<evidence type="ECO:0000313" key="5">
    <source>
        <dbReference type="EMBL" id="WAH41759.1"/>
    </source>
</evidence>
<proteinExistence type="inferred from homology"/>
<dbReference type="InterPro" id="IPR000835">
    <property type="entry name" value="HTH_MarR-typ"/>
</dbReference>
<dbReference type="InterPro" id="IPR000600">
    <property type="entry name" value="ROK"/>
</dbReference>
<sequence length="392" mass="40974">MTTTAFVRDVNRSSVLEFVRVHEPVSRAHIARELGLSRSATSEIVDQLLSEGLVEEGGVGGSTRRGGRPSVQLRFVPDAKYALGIDIGGTKTILLLSDLTGRVVARKKVSTRANRSDVLEHIRAEADEFIANSGIDRGKIVGVGIGAPGLTDYESGVVIAAPALQWTEVNVKQALQELSPGPIFVDNDVNMAAVGEKWKGEGSRCRDVVLITIGTGIGAGIIINGSIHRGAHNYAGEIGYFAVDPLTDETSTSDEFGALDKLASGSGVASQAKALLQSYPHSILHGVEVTSERVFEAAAKSDPLALEVVDSMAKYTAAAIVNIVALLNPGVVIVGGGVAQSGALFMSRIRSRVKELIPIPVDIVPASLGEDAGALGAAATVLIETNNLALDR</sequence>
<dbReference type="SUPFAM" id="SSF46785">
    <property type="entry name" value="Winged helix' DNA-binding domain"/>
    <property type="match status" value="1"/>
</dbReference>
<keyword evidence="3" id="KW-0119">Carbohydrate metabolism</keyword>
<protein>
    <submittedName>
        <fullName evidence="5">ROK family protein</fullName>
    </submittedName>
</protein>
<evidence type="ECO:0000313" key="6">
    <source>
        <dbReference type="Proteomes" id="UP001164761"/>
    </source>
</evidence>
<dbReference type="RefSeq" id="WP_268005667.1">
    <property type="nucleotide sequence ID" value="NZ_BSUT01000001.1"/>
</dbReference>
<dbReference type="Pfam" id="PF00480">
    <property type="entry name" value="ROK"/>
    <property type="match status" value="1"/>
</dbReference>
<evidence type="ECO:0000256" key="3">
    <source>
        <dbReference type="ARBA" id="ARBA00022629"/>
    </source>
</evidence>
<dbReference type="Gene3D" id="3.30.420.40">
    <property type="match status" value="2"/>
</dbReference>
<dbReference type="PANTHER" id="PTHR18964:SF149">
    <property type="entry name" value="BIFUNCTIONAL UDP-N-ACETYLGLUCOSAMINE 2-EPIMERASE_N-ACETYLMANNOSAMINE KINASE"/>
    <property type="match status" value="1"/>
</dbReference>
<dbReference type="InterPro" id="IPR036388">
    <property type="entry name" value="WH-like_DNA-bd_sf"/>
</dbReference>
<accession>A0ABY6ZI14</accession>
<evidence type="ECO:0000256" key="2">
    <source>
        <dbReference type="ARBA" id="ARBA00006479"/>
    </source>
</evidence>
<name>A0ABY6ZI14_9BACL</name>